<feature type="region of interest" description="Disordered" evidence="1">
    <location>
        <begin position="1"/>
        <end position="38"/>
    </location>
</feature>
<evidence type="ECO:0000313" key="2">
    <source>
        <dbReference type="EMBL" id="KKN02494.1"/>
    </source>
</evidence>
<accession>A0A0F9M9U2</accession>
<gene>
    <name evidence="2" type="ORF">LCGC14_1117200</name>
</gene>
<dbReference type="EMBL" id="LAZR01005143">
    <property type="protein sequence ID" value="KKN02494.1"/>
    <property type="molecule type" value="Genomic_DNA"/>
</dbReference>
<organism evidence="2">
    <name type="scientific">marine sediment metagenome</name>
    <dbReference type="NCBI Taxonomy" id="412755"/>
    <lineage>
        <taxon>unclassified sequences</taxon>
        <taxon>metagenomes</taxon>
        <taxon>ecological metagenomes</taxon>
    </lineage>
</organism>
<dbReference type="AlphaFoldDB" id="A0A0F9M9U2"/>
<comment type="caution">
    <text evidence="2">The sequence shown here is derived from an EMBL/GenBank/DDBJ whole genome shotgun (WGS) entry which is preliminary data.</text>
</comment>
<reference evidence="2" key="1">
    <citation type="journal article" date="2015" name="Nature">
        <title>Complex archaea that bridge the gap between prokaryotes and eukaryotes.</title>
        <authorList>
            <person name="Spang A."/>
            <person name="Saw J.H."/>
            <person name="Jorgensen S.L."/>
            <person name="Zaremba-Niedzwiedzka K."/>
            <person name="Martijn J."/>
            <person name="Lind A.E."/>
            <person name="van Eijk R."/>
            <person name="Schleper C."/>
            <person name="Guy L."/>
            <person name="Ettema T.J."/>
        </authorList>
    </citation>
    <scope>NUCLEOTIDE SEQUENCE</scope>
</reference>
<protein>
    <submittedName>
        <fullName evidence="2">Uncharacterized protein</fullName>
    </submittedName>
</protein>
<evidence type="ECO:0000256" key="1">
    <source>
        <dbReference type="SAM" id="MobiDB-lite"/>
    </source>
</evidence>
<name>A0A0F9M9U2_9ZZZZ</name>
<sequence length="63" mass="7592">MKRTRQIPAPPTDPAKPWLDPEYDSMRRDKRRIPDPTEAEYRETALIIRRAMARINRDKEEEI</sequence>
<feature type="compositionally biased region" description="Basic and acidic residues" evidence="1">
    <location>
        <begin position="24"/>
        <end position="38"/>
    </location>
</feature>
<proteinExistence type="predicted"/>